<feature type="region of interest" description="Disordered" evidence="1">
    <location>
        <begin position="317"/>
        <end position="347"/>
    </location>
</feature>
<sequence>MSFEWLNIPGLSVTDESGSSGSSISQPPPSVSFNFGAPSVEHVHQSNAKLPHQSPGPTDPQRSDIDIFNGLGSNQHSLMENNVQYNKGQYPQRYSKRYSQQDPQEYSQYDPSRPYAQQSLRYLSQYHQGGSQRHRSQVIQDDYRESPEDLKVPLSLSNSQLTKEEIQTYLRWYTYITARTHVKLVRLGDVFKFLCNFRLSEQLKARVTSIFRTCKNALNIGQFFAVIRLISKSLMENILPERKMVLEKAPVPKPRPILCTNAKEETYEEVEEEDVEDGDKVDFDSFASMLLTGNKPGKKRLRRKVLSPTLRNKKVRFSESVTFQDPPSEDADNPSVAAPDDEEDDVVDFSLPMDQLLKRMAKKKERSSALVSQLPSEQHETEEEKEVLEDMKDSLSHFKQIQTPDMPGVSEQMASGVIPGSANDDGQGSQQFPLQPLKPTSTGSANYLFKSAMQPSTGGAPSGNGNYQAQSDLQPLKPTATGSANYLFKSALQPTPGDSASSGGSGQQNQPPLQPLKPTATGSANYLVRSQLDSEMPPQHFQEQRHSQQQPQQQQSQSQLQSAVGGITPLKPTATGSANYLMKSQFDQQPTDNSEQRLSSNPVVSPAINPDMGLSPQNTNQYMNLNQFSQGQQPLQYQRPALQQQTSPPSSQYQHQQQALQPQSSPQLSNPNLLVAPNPAQNYFQSLLSPSPSPSQHNLNVPSGNSNLSVPNVPSSSSPYLSPSNETSQQGSIQRQEPVMYNNGYQYPSPLPQQQSSQQLPQYYGTAQQRMPYSQQPYSNNFSPMNGQNNYPMPSPRQSYGNHGNILGDLHSLQQQVDALQNVYGRR</sequence>
<evidence type="ECO:0000313" key="2">
    <source>
        <dbReference type="EMBL" id="GCE97522.1"/>
    </source>
</evidence>
<feature type="compositionally biased region" description="Polar residues" evidence="1">
    <location>
        <begin position="453"/>
        <end position="473"/>
    </location>
</feature>
<gene>
    <name evidence="2" type="ORF">ZYGM_003037</name>
</gene>
<comment type="caution">
    <text evidence="2">The sequence shown here is derived from an EMBL/GenBank/DDBJ whole genome shotgun (WGS) entry which is preliminary data.</text>
</comment>
<evidence type="ECO:0000313" key="3">
    <source>
        <dbReference type="Proteomes" id="UP000301737"/>
    </source>
</evidence>
<feature type="compositionally biased region" description="Polar residues" evidence="1">
    <location>
        <begin position="424"/>
        <end position="445"/>
    </location>
</feature>
<evidence type="ECO:0000256" key="1">
    <source>
        <dbReference type="SAM" id="MobiDB-lite"/>
    </source>
</evidence>
<feature type="region of interest" description="Disordered" evidence="1">
    <location>
        <begin position="360"/>
        <end position="621"/>
    </location>
</feature>
<dbReference type="AlphaFoldDB" id="A0A4C2E524"/>
<keyword evidence="3" id="KW-1185">Reference proteome</keyword>
<feature type="compositionally biased region" description="Low complexity" evidence="1">
    <location>
        <begin position="547"/>
        <end position="562"/>
    </location>
</feature>
<feature type="compositionally biased region" description="Low complexity" evidence="1">
    <location>
        <begin position="686"/>
        <end position="725"/>
    </location>
</feature>
<feature type="compositionally biased region" description="Polar residues" evidence="1">
    <location>
        <begin position="585"/>
        <end position="603"/>
    </location>
</feature>
<accession>A0A4C2E524</accession>
<dbReference type="OrthoDB" id="2553626at2759"/>
<proteinExistence type="predicted"/>
<dbReference type="EMBL" id="BIMX01000002">
    <property type="protein sequence ID" value="GCE97522.1"/>
    <property type="molecule type" value="Genomic_DNA"/>
</dbReference>
<reference evidence="2 3" key="1">
    <citation type="submission" date="2019-01" db="EMBL/GenBank/DDBJ databases">
        <title>Draft Genome Sequencing of Zygosaccharomyces mellis Ca-7.</title>
        <authorList>
            <person name="Shiwa Y."/>
            <person name="Kanesaki Y."/>
            <person name="Ishige T."/>
            <person name="Mura K."/>
            <person name="Hori T."/>
            <person name="Tamura T."/>
        </authorList>
    </citation>
    <scope>NUCLEOTIDE SEQUENCE [LARGE SCALE GENOMIC DNA]</scope>
    <source>
        <strain evidence="2 3">Ca-7</strain>
    </source>
</reference>
<evidence type="ECO:0008006" key="4">
    <source>
        <dbReference type="Google" id="ProtNLM"/>
    </source>
</evidence>
<organism evidence="2 3">
    <name type="scientific">Zygosaccharomyces mellis</name>
    <dbReference type="NCBI Taxonomy" id="42258"/>
    <lineage>
        <taxon>Eukaryota</taxon>
        <taxon>Fungi</taxon>
        <taxon>Dikarya</taxon>
        <taxon>Ascomycota</taxon>
        <taxon>Saccharomycotina</taxon>
        <taxon>Saccharomycetes</taxon>
        <taxon>Saccharomycetales</taxon>
        <taxon>Saccharomycetaceae</taxon>
        <taxon>Zygosaccharomyces</taxon>
    </lineage>
</organism>
<dbReference type="Proteomes" id="UP000301737">
    <property type="component" value="Unassembled WGS sequence"/>
</dbReference>
<protein>
    <recommendedName>
        <fullName evidence="4">Suppressor of clathrin deficiency</fullName>
    </recommendedName>
</protein>
<name>A0A4C2E524_9SACH</name>
<feature type="region of interest" description="Disordered" evidence="1">
    <location>
        <begin position="1"/>
        <end position="65"/>
    </location>
</feature>
<feature type="compositionally biased region" description="Low complexity" evidence="1">
    <location>
        <begin position="640"/>
        <end position="674"/>
    </location>
</feature>
<feature type="compositionally biased region" description="Low complexity" evidence="1">
    <location>
        <begin position="496"/>
        <end position="511"/>
    </location>
</feature>
<feature type="region of interest" description="Disordered" evidence="1">
    <location>
        <begin position="635"/>
        <end position="734"/>
    </location>
</feature>